<feature type="compositionally biased region" description="Polar residues" evidence="1">
    <location>
        <begin position="838"/>
        <end position="866"/>
    </location>
</feature>
<feature type="region of interest" description="Disordered" evidence="1">
    <location>
        <begin position="805"/>
        <end position="1095"/>
    </location>
</feature>
<organism evidence="3 4">
    <name type="scientific">Euphydryas editha</name>
    <name type="common">Edith's checkerspot</name>
    <dbReference type="NCBI Taxonomy" id="104508"/>
    <lineage>
        <taxon>Eukaryota</taxon>
        <taxon>Metazoa</taxon>
        <taxon>Ecdysozoa</taxon>
        <taxon>Arthropoda</taxon>
        <taxon>Hexapoda</taxon>
        <taxon>Insecta</taxon>
        <taxon>Pterygota</taxon>
        <taxon>Neoptera</taxon>
        <taxon>Endopterygota</taxon>
        <taxon>Lepidoptera</taxon>
        <taxon>Glossata</taxon>
        <taxon>Ditrysia</taxon>
        <taxon>Papilionoidea</taxon>
        <taxon>Nymphalidae</taxon>
        <taxon>Nymphalinae</taxon>
        <taxon>Euphydryas</taxon>
    </lineage>
</organism>
<dbReference type="EMBL" id="CAKOGL010000006">
    <property type="protein sequence ID" value="CAH2087130.1"/>
    <property type="molecule type" value="Genomic_DNA"/>
</dbReference>
<feature type="compositionally biased region" description="Basic and acidic residues" evidence="1">
    <location>
        <begin position="870"/>
        <end position="891"/>
    </location>
</feature>
<accession>A0AAU9TJ44</accession>
<protein>
    <submittedName>
        <fullName evidence="3">Uncharacterized protein</fullName>
    </submittedName>
</protein>
<proteinExistence type="predicted"/>
<feature type="compositionally biased region" description="Low complexity" evidence="1">
    <location>
        <begin position="715"/>
        <end position="747"/>
    </location>
</feature>
<feature type="compositionally biased region" description="Acidic residues" evidence="1">
    <location>
        <begin position="1028"/>
        <end position="1045"/>
    </location>
</feature>
<feature type="compositionally biased region" description="Basic and acidic residues" evidence="1">
    <location>
        <begin position="995"/>
        <end position="1027"/>
    </location>
</feature>
<feature type="compositionally biased region" description="Polar residues" evidence="1">
    <location>
        <begin position="955"/>
        <end position="966"/>
    </location>
</feature>
<evidence type="ECO:0000313" key="4">
    <source>
        <dbReference type="Proteomes" id="UP001153954"/>
    </source>
</evidence>
<feature type="compositionally biased region" description="Acidic residues" evidence="1">
    <location>
        <begin position="1063"/>
        <end position="1076"/>
    </location>
</feature>
<comment type="caution">
    <text evidence="3">The sequence shown here is derived from an EMBL/GenBank/DDBJ whole genome shotgun (WGS) entry which is preliminary data.</text>
</comment>
<feature type="signal peptide" evidence="2">
    <location>
        <begin position="1"/>
        <end position="21"/>
    </location>
</feature>
<feature type="compositionally biased region" description="Polar residues" evidence="1">
    <location>
        <begin position="805"/>
        <end position="815"/>
    </location>
</feature>
<feature type="region of interest" description="Disordered" evidence="1">
    <location>
        <begin position="472"/>
        <end position="560"/>
    </location>
</feature>
<dbReference type="AlphaFoldDB" id="A0AAU9TJ44"/>
<feature type="compositionally biased region" description="Basic residues" evidence="1">
    <location>
        <begin position="922"/>
        <end position="932"/>
    </location>
</feature>
<keyword evidence="2" id="KW-0732">Signal</keyword>
<feature type="region of interest" description="Disordered" evidence="1">
    <location>
        <begin position="636"/>
        <end position="662"/>
    </location>
</feature>
<feature type="compositionally biased region" description="Basic residues" evidence="1">
    <location>
        <begin position="1081"/>
        <end position="1094"/>
    </location>
</feature>
<keyword evidence="4" id="KW-1185">Reference proteome</keyword>
<evidence type="ECO:0000313" key="3">
    <source>
        <dbReference type="EMBL" id="CAH2087130.1"/>
    </source>
</evidence>
<feature type="region of interest" description="Disordered" evidence="1">
    <location>
        <begin position="715"/>
        <end position="761"/>
    </location>
</feature>
<feature type="compositionally biased region" description="Basic and acidic residues" evidence="1">
    <location>
        <begin position="816"/>
        <end position="833"/>
    </location>
</feature>
<evidence type="ECO:0000256" key="2">
    <source>
        <dbReference type="SAM" id="SignalP"/>
    </source>
</evidence>
<feature type="chain" id="PRO_5043942130" evidence="2">
    <location>
        <begin position="22"/>
        <end position="1104"/>
    </location>
</feature>
<feature type="compositionally biased region" description="Polar residues" evidence="1">
    <location>
        <begin position="519"/>
        <end position="531"/>
    </location>
</feature>
<reference evidence="3" key="1">
    <citation type="submission" date="2022-03" db="EMBL/GenBank/DDBJ databases">
        <authorList>
            <person name="Tunstrom K."/>
        </authorList>
    </citation>
    <scope>NUCLEOTIDE SEQUENCE</scope>
</reference>
<sequence>MRSALLCVFFTLIIQRGRIRAQNDDFRPTPIPLNEWHYERREGRAGTLHETFKTDSPPSVAAVPAHYWEDALRHSVYLTLVRDKIDQLIAKGDVISPNSKHDSYDSKEIDDHDLWDKIKSAPFDRIPEEEPSSFGDVTIMAKGRLLEDSSGFRFAEDERTKEKCSRDKCMDGVKAFWSVKRVRQRDQETSPGKYHYELTFSVISQLTKKQRKPYENPIRTFTVKESSPTGIVERPQELQRFEPILTHTARPERAIWVHKNIAPSKSFTGRKQHFSGLDRIFSSFFSDDDDRSFESTQPKYKPNSYTGQMGSQYSKVGQVGIPVDPHPVPYPYRQHTIHNARPPLQPPPTNPIQHQYIDNGQYTTANSYPYAHYSYDHRVESSQSIKTTRPAVLPTPLPPFPSRDQSSEVTNTMSLESTVYTPENIKIHKNYNKPKPSPAKVNYFTEHVRPPVYNAPPGVFVTMDKKPFKPMPPLKLVHPSKPYRTNKPIDFRPSPQILDHSSEQGSFSDTAFRPITMNYGDSNSSDSSETVYVTKKSEDKNRKTTTPGKKPQKKHENIKSHRVTTTVPDIITLSSSEEEIETMDWTNILGAFTKTTPMLSQTEKIQVPETTTHMTTTVAATTPKKIITTEEIKESTLSTSTTVKPKKRTRPPPKFVKQDKIRKHKRITTTTTTNAPENVSKRRPIEDLTPQTSSAATGTMKPVKEIINKTTLSTNSTTATTTTTTKKPTTAKSTTTTTTTTQTPSTTIKNFGSSTAHSKSRNRFRQSTLMYKGTSVKHDRWSAKNQSVTTTISTSFLHRRKGSNFQGYVSSTTPRQLDEDRIKEKNHADRKLNLSDLEISTTTPDLSSQLSPNYEETVDQYESNSVLPIEKSHESDESNKNNNDESKDHSEYIFQSSTAATHYKAEEESVEIKPLSNTSPKNKTKCKKKKSNHSTTVDSSEPDFESLTAMPTIASKPTSETPTTIDILQELFNFDSKNNHDENSKDLSDLDEEESSNHESSLKTDTDFDFLEVFRGKKEHRQSKSEENDYDYESDDADDEDEDNDNNNSYDESVESKIRSYDDDTEFESDEDDDADDNKTIRHSHTDKKKKKRPLSFLELMAMS</sequence>
<feature type="compositionally biased region" description="Polar residues" evidence="1">
    <location>
        <begin position="748"/>
        <end position="757"/>
    </location>
</feature>
<evidence type="ECO:0000256" key="1">
    <source>
        <dbReference type="SAM" id="MobiDB-lite"/>
    </source>
</evidence>
<name>A0AAU9TJ44_EUPED</name>
<dbReference type="Proteomes" id="UP001153954">
    <property type="component" value="Unassembled WGS sequence"/>
</dbReference>
<feature type="region of interest" description="Disordered" evidence="1">
    <location>
        <begin position="384"/>
        <end position="410"/>
    </location>
</feature>
<feature type="compositionally biased region" description="Basic and acidic residues" evidence="1">
    <location>
        <begin position="977"/>
        <end position="988"/>
    </location>
</feature>
<gene>
    <name evidence="3" type="ORF">EEDITHA_LOCUS3423</name>
</gene>